<dbReference type="PIRSF" id="PIRSF034888">
    <property type="entry name" value="P-loop_UCP034888"/>
    <property type="match status" value="1"/>
</dbReference>
<protein>
    <submittedName>
        <fullName evidence="2">AAA family ATPase</fullName>
    </submittedName>
</protein>
<dbReference type="Pfam" id="PF13175">
    <property type="entry name" value="AAA_15"/>
    <property type="match status" value="1"/>
</dbReference>
<dbReference type="InterPro" id="IPR014592">
    <property type="entry name" value="P-loop_UCP034888"/>
</dbReference>
<dbReference type="Gene3D" id="3.40.50.300">
    <property type="entry name" value="P-loop containing nucleotide triphosphate hydrolases"/>
    <property type="match status" value="1"/>
</dbReference>
<dbReference type="RefSeq" id="WP_255331669.1">
    <property type="nucleotide sequence ID" value="NZ_VOTZ01000003.1"/>
</dbReference>
<dbReference type="AlphaFoldDB" id="A0ABD4TGF3"/>
<accession>A0ABD4TGF3</accession>
<comment type="caution">
    <text evidence="2">The sequence shown here is derived from an EMBL/GenBank/DDBJ whole genome shotgun (WGS) entry which is preliminary data.</text>
</comment>
<dbReference type="CDD" id="cd00267">
    <property type="entry name" value="ABC_ATPase"/>
    <property type="match status" value="1"/>
</dbReference>
<proteinExistence type="predicted"/>
<name>A0ABD4TGF3_9EURY</name>
<reference evidence="2 3" key="1">
    <citation type="submission" date="2019-08" db="EMBL/GenBank/DDBJ databases">
        <authorList>
            <person name="Chen S.-C."/>
            <person name="Lai M.-C."/>
            <person name="You Y.-T."/>
        </authorList>
    </citation>
    <scope>NUCLEOTIDE SEQUENCE [LARGE SCALE GENOMIC DNA]</scope>
    <source>
        <strain evidence="2 3">P2F9704a</strain>
    </source>
</reference>
<organism evidence="2 3">
    <name type="scientific">Methanocalculus taiwanensis</name>
    <dbReference type="NCBI Taxonomy" id="106207"/>
    <lineage>
        <taxon>Archaea</taxon>
        <taxon>Methanobacteriati</taxon>
        <taxon>Methanobacteriota</taxon>
        <taxon>Stenosarchaea group</taxon>
        <taxon>Methanomicrobia</taxon>
        <taxon>Methanomicrobiales</taxon>
        <taxon>Methanocalculaceae</taxon>
        <taxon>Methanocalculus</taxon>
    </lineage>
</organism>
<dbReference type="Proteomes" id="UP001524383">
    <property type="component" value="Unassembled WGS sequence"/>
</dbReference>
<dbReference type="InterPro" id="IPR041685">
    <property type="entry name" value="AAA_GajA/Old/RecF-like"/>
</dbReference>
<evidence type="ECO:0000259" key="1">
    <source>
        <dbReference type="Pfam" id="PF13175"/>
    </source>
</evidence>
<dbReference type="PANTHER" id="PTHR43581">
    <property type="entry name" value="ATP/GTP PHOSPHATASE"/>
    <property type="match status" value="1"/>
</dbReference>
<feature type="domain" description="Endonuclease GajA/Old nuclease/RecF-like AAA" evidence="1">
    <location>
        <begin position="26"/>
        <end position="414"/>
    </location>
</feature>
<sequence>MSSNKKNHSFEENKALFQKEKIDFTLEIKNFGPITEGNIILKPLTIFIGPNQSGKSYASALIYSIYRTNSRIATQKTPYYSFDSRLTKNEKNKLYDVIDKFIDTNDPNVNKDDFQHLCKIAFKRIHLKLINDEISRVFATQIERLKSINKRISYVRIDYGDFYEKINIRKGVFQLTELSDLNMKIAKAKGDDYTILEKFFVAVSDSNVISKKSEKKDLERTLKYLPYMYEMDQQFVKLFSRPRSRSSLYLPAARSGILQGHKALSASLNRLAPYAGMEQLSLPALSGVISDFINKLVFLKDEKEELFDLSTDFERELIYGKISLKEKKEESSYPEIQYTYLGEELPIHLCSSTVSELAPIFLSLKHWVGSGGLLIIEEPEAHLHPENQRIFAKLIVRLVRKNVRVLITTHSDYLLEQLNNYILLSKINENRRISEYMLDKEDYLKPDEIATHIFTYDKKNGNTISSVPIDENEGISQDEFLRITKELYDQSVMIRREINK</sequence>
<dbReference type="PANTHER" id="PTHR43581:SF4">
    <property type="entry name" value="ATP_GTP PHOSPHATASE"/>
    <property type="match status" value="1"/>
</dbReference>
<dbReference type="InterPro" id="IPR051396">
    <property type="entry name" value="Bact_Antivir_Def_Nuclease"/>
</dbReference>
<dbReference type="SUPFAM" id="SSF52540">
    <property type="entry name" value="P-loop containing nucleoside triphosphate hydrolases"/>
    <property type="match status" value="1"/>
</dbReference>
<keyword evidence="3" id="KW-1185">Reference proteome</keyword>
<dbReference type="InterPro" id="IPR027417">
    <property type="entry name" value="P-loop_NTPase"/>
</dbReference>
<dbReference type="EMBL" id="VOTZ01000003">
    <property type="protein sequence ID" value="MCQ1537751.1"/>
    <property type="molecule type" value="Genomic_DNA"/>
</dbReference>
<evidence type="ECO:0000313" key="2">
    <source>
        <dbReference type="EMBL" id="MCQ1537751.1"/>
    </source>
</evidence>
<evidence type="ECO:0000313" key="3">
    <source>
        <dbReference type="Proteomes" id="UP001524383"/>
    </source>
</evidence>
<gene>
    <name evidence="2" type="ORF">FTO68_01925</name>
</gene>